<proteinExistence type="predicted"/>
<sequence length="764" mass="84168">MTTTPSDNPHTDPTDSTVDPGEQDEVTNVRYLPSHRTDRVVVDRSTTEIEAIDRPGRTAVERAGEVLDCEVLDAELVSDEDYRAAQRQAAVERYRGYRRDVVAVARLTRTVATHRRTRALFRHAVAYPLAGAGVVARRWRDSHSVNRFERQMRAAEAAGDQEALRYWQEARDAEKQRRHQRVMDWARLPGQLVKAGVIAVVGLAAFLLVLGVILAIDSGQFTDVIGPIAAVFDAVAFAVWFLTTYGIVMLLAGTVLGAGYLYAQGRTHAEMPAWLSVPDDQGEGDSLDRLPDEGTIIKALLGLNIPGFKQAVKEGWKPRFRQVPHVDGKGWRAQIDLPLSCPVEEIVKRKTMLAHNLVRYPIEVWPTEPSPSVLDLWVAKPGALSGPVDPWPLLDDLDHTRADYFEGVPVGVTIKGDMVRGRLFEANYFVGGMMGSGKSTQVITLLLGAMLDPLVDIDVVVMAENADYEPMKPRLRSLVAGAGDETVNACMGMLSDLFEEVSVRGRALREHDARAVTRALAEKDSRLRPRIMVVDECQNLFMSEHGRDAIETAVKLISTARKYAITLMFLTPEPSKDACPRKIITVTSNKACFAIGDHQANDAVLGSGSYKAGISAVGLTPKTDEGPGDVGTCMQRGFTAKPGLLRTFFVNQDDAHRVTARALQLRDQHGITTTPAEREPERDSLADIAAVLGDAPRMKTLDVLQRLVELHRPTYQPWTARDLTAFLTEHEAAPYKTEGAMQISAARIREAITVRDEHEGDDTA</sequence>
<dbReference type="EMBL" id="JAFFZE010000028">
    <property type="protein sequence ID" value="MCT2587783.1"/>
    <property type="molecule type" value="Genomic_DNA"/>
</dbReference>
<evidence type="ECO:0008006" key="5">
    <source>
        <dbReference type="Google" id="ProtNLM"/>
    </source>
</evidence>
<feature type="transmembrane region" description="Helical" evidence="2">
    <location>
        <begin position="236"/>
        <end position="262"/>
    </location>
</feature>
<evidence type="ECO:0000256" key="1">
    <source>
        <dbReference type="SAM" id="MobiDB-lite"/>
    </source>
</evidence>
<keyword evidence="2" id="KW-0812">Transmembrane</keyword>
<organism evidence="3 4">
    <name type="scientific">Actinophytocola gossypii</name>
    <dbReference type="NCBI Taxonomy" id="2812003"/>
    <lineage>
        <taxon>Bacteria</taxon>
        <taxon>Bacillati</taxon>
        <taxon>Actinomycetota</taxon>
        <taxon>Actinomycetes</taxon>
        <taxon>Pseudonocardiales</taxon>
        <taxon>Pseudonocardiaceae</taxon>
    </lineage>
</organism>
<keyword evidence="2" id="KW-0472">Membrane</keyword>
<keyword evidence="4" id="KW-1185">Reference proteome</keyword>
<accession>A0ABT2JIS3</accession>
<name>A0ABT2JIS3_9PSEU</name>
<reference evidence="3 4" key="1">
    <citation type="submission" date="2021-02" db="EMBL/GenBank/DDBJ databases">
        <title>Actinophytocola xerophila sp. nov., isolated from soil of cotton cropping field.</title>
        <authorList>
            <person name="Huang R."/>
            <person name="Chen X."/>
            <person name="Ge X."/>
            <person name="Liu W."/>
        </authorList>
    </citation>
    <scope>NUCLEOTIDE SEQUENCE [LARGE SCALE GENOMIC DNA]</scope>
    <source>
        <strain evidence="3 4">S1-96</strain>
    </source>
</reference>
<dbReference type="RefSeq" id="WP_260195694.1">
    <property type="nucleotide sequence ID" value="NZ_JAFFZE010000028.1"/>
</dbReference>
<feature type="transmembrane region" description="Helical" evidence="2">
    <location>
        <begin position="192"/>
        <end position="216"/>
    </location>
</feature>
<dbReference type="Proteomes" id="UP001156441">
    <property type="component" value="Unassembled WGS sequence"/>
</dbReference>
<feature type="region of interest" description="Disordered" evidence="1">
    <location>
        <begin position="1"/>
        <end position="29"/>
    </location>
</feature>
<gene>
    <name evidence="3" type="ORF">JT362_32175</name>
</gene>
<evidence type="ECO:0000313" key="3">
    <source>
        <dbReference type="EMBL" id="MCT2587783.1"/>
    </source>
</evidence>
<evidence type="ECO:0000256" key="2">
    <source>
        <dbReference type="SAM" id="Phobius"/>
    </source>
</evidence>
<dbReference type="SUPFAM" id="SSF52540">
    <property type="entry name" value="P-loop containing nucleoside triphosphate hydrolases"/>
    <property type="match status" value="1"/>
</dbReference>
<keyword evidence="2" id="KW-1133">Transmembrane helix</keyword>
<comment type="caution">
    <text evidence="3">The sequence shown here is derived from an EMBL/GenBank/DDBJ whole genome shotgun (WGS) entry which is preliminary data.</text>
</comment>
<evidence type="ECO:0000313" key="4">
    <source>
        <dbReference type="Proteomes" id="UP001156441"/>
    </source>
</evidence>
<dbReference type="Gene3D" id="3.40.50.300">
    <property type="entry name" value="P-loop containing nucleotide triphosphate hydrolases"/>
    <property type="match status" value="1"/>
</dbReference>
<dbReference type="InterPro" id="IPR027417">
    <property type="entry name" value="P-loop_NTPase"/>
</dbReference>
<protein>
    <recommendedName>
        <fullName evidence="5">FtsK domain-containing protein</fullName>
    </recommendedName>
</protein>